<dbReference type="Pfam" id="PF12730">
    <property type="entry name" value="ABC2_membrane_4"/>
    <property type="match status" value="1"/>
</dbReference>
<feature type="transmembrane region" description="Helical" evidence="1">
    <location>
        <begin position="161"/>
        <end position="192"/>
    </location>
</feature>
<comment type="caution">
    <text evidence="2">The sequence shown here is derived from an EMBL/GenBank/DDBJ whole genome shotgun (WGS) entry which is preliminary data.</text>
</comment>
<sequence length="245" mass="28337">MLKQVFKAENAKLKRSFLLYMHLIILVAFPILLGLYYGSRRFAISSSNMVITFYEILAMASPIIISVVICLVFDREEKAGDFKNWLTEPYSKAKAIQSQLNYYWLWYVIEIIGITLIYYLILVVLYHIIGISFLKTLVTSIVFALCGWVQYELAQVIALKWGIGGSLVMGFFGTVISLLGITSLFDFIWPVIPWAWQIRLITFWQHGISFGLIQLTILEYVCPLMMTLIIIALSRKYFNNWQGRK</sequence>
<feature type="transmembrane region" description="Helical" evidence="1">
    <location>
        <begin position="212"/>
        <end position="234"/>
    </location>
</feature>
<gene>
    <name evidence="2" type="ORF">FC20_GL001123</name>
</gene>
<dbReference type="CDD" id="cd21808">
    <property type="entry name" value="ABC-2_lan_permease_MutG"/>
    <property type="match status" value="1"/>
</dbReference>
<dbReference type="PATRIC" id="fig|1293597.4.peg.1205"/>
<accession>K0NRV8</accession>
<dbReference type="eggNOG" id="COG4200">
    <property type="taxonomic scope" value="Bacteria"/>
</dbReference>
<evidence type="ECO:0000313" key="3">
    <source>
        <dbReference type="Proteomes" id="UP000051074"/>
    </source>
</evidence>
<name>K0NRV8_9LACO</name>
<keyword evidence="1" id="KW-0812">Transmembrane</keyword>
<evidence type="ECO:0000313" key="2">
    <source>
        <dbReference type="EMBL" id="KRL00753.1"/>
    </source>
</evidence>
<keyword evidence="1" id="KW-0472">Membrane</keyword>
<dbReference type="AlphaFoldDB" id="K0NRV8"/>
<protein>
    <submittedName>
        <fullName evidence="2">Lantibiotic ABC superfamily ATP binding cassette transporter permease protein</fullName>
    </submittedName>
</protein>
<reference evidence="2 3" key="1">
    <citation type="journal article" date="2015" name="Genome Announc.">
        <title>Expanding the biotechnology potential of lactobacilli through comparative genomics of 213 strains and associated genera.</title>
        <authorList>
            <person name="Sun Z."/>
            <person name="Harris H.M."/>
            <person name="McCann A."/>
            <person name="Guo C."/>
            <person name="Argimon S."/>
            <person name="Zhang W."/>
            <person name="Yang X."/>
            <person name="Jeffery I.B."/>
            <person name="Cooney J.C."/>
            <person name="Kagawa T.F."/>
            <person name="Liu W."/>
            <person name="Song Y."/>
            <person name="Salvetti E."/>
            <person name="Wrobel A."/>
            <person name="Rasinkangas P."/>
            <person name="Parkhill J."/>
            <person name="Rea M.C."/>
            <person name="O'Sullivan O."/>
            <person name="Ritari J."/>
            <person name="Douillard F.P."/>
            <person name="Paul Ross R."/>
            <person name="Yang R."/>
            <person name="Briner A.E."/>
            <person name="Felis G.E."/>
            <person name="de Vos W.M."/>
            <person name="Barrangou R."/>
            <person name="Klaenhammer T.R."/>
            <person name="Caufield P.W."/>
            <person name="Cui Y."/>
            <person name="Zhang H."/>
            <person name="O'Toole P.W."/>
        </authorList>
    </citation>
    <scope>NUCLEOTIDE SEQUENCE [LARGE SCALE GENOMIC DNA]</scope>
    <source>
        <strain evidence="2 3">DSM 19284</strain>
    </source>
</reference>
<dbReference type="EMBL" id="AZDU01000035">
    <property type="protein sequence ID" value="KRL00753.1"/>
    <property type="molecule type" value="Genomic_DNA"/>
</dbReference>
<feature type="transmembrane region" description="Helical" evidence="1">
    <location>
        <begin position="102"/>
        <end position="121"/>
    </location>
</feature>
<organism evidence="2 3">
    <name type="scientific">Lactobacillus equicursoris DSM 19284 = JCM 14600 = CIP 110162</name>
    <dbReference type="NCBI Taxonomy" id="1293597"/>
    <lineage>
        <taxon>Bacteria</taxon>
        <taxon>Bacillati</taxon>
        <taxon>Bacillota</taxon>
        <taxon>Bacilli</taxon>
        <taxon>Lactobacillales</taxon>
        <taxon>Lactobacillaceae</taxon>
        <taxon>Lactobacillus</taxon>
    </lineage>
</organism>
<evidence type="ECO:0000256" key="1">
    <source>
        <dbReference type="SAM" id="Phobius"/>
    </source>
</evidence>
<feature type="transmembrane region" description="Helical" evidence="1">
    <location>
        <begin position="127"/>
        <end position="149"/>
    </location>
</feature>
<keyword evidence="1" id="KW-1133">Transmembrane helix</keyword>
<feature type="transmembrane region" description="Helical" evidence="1">
    <location>
        <begin position="17"/>
        <end position="39"/>
    </location>
</feature>
<dbReference type="RefSeq" id="WP_008459798.1">
    <property type="nucleotide sequence ID" value="NZ_AZDU01000035.1"/>
</dbReference>
<dbReference type="InterPro" id="IPR022294">
    <property type="entry name" value="ABC-transptr_permeasesu"/>
</dbReference>
<proteinExistence type="predicted"/>
<dbReference type="STRING" id="1293597.FC20_GL001123"/>
<feature type="transmembrane region" description="Helical" evidence="1">
    <location>
        <begin position="51"/>
        <end position="73"/>
    </location>
</feature>
<keyword evidence="3" id="KW-1185">Reference proteome</keyword>
<dbReference type="Proteomes" id="UP000051074">
    <property type="component" value="Unassembled WGS sequence"/>
</dbReference>